<reference evidence="2 3" key="1">
    <citation type="journal article" date="2019" name="Nat. Ecol. Evol.">
        <title>Megaphylogeny resolves global patterns of mushroom evolution.</title>
        <authorList>
            <person name="Varga T."/>
            <person name="Krizsan K."/>
            <person name="Foldi C."/>
            <person name="Dima B."/>
            <person name="Sanchez-Garcia M."/>
            <person name="Sanchez-Ramirez S."/>
            <person name="Szollosi G.J."/>
            <person name="Szarkandi J.G."/>
            <person name="Papp V."/>
            <person name="Albert L."/>
            <person name="Andreopoulos W."/>
            <person name="Angelini C."/>
            <person name="Antonin V."/>
            <person name="Barry K.W."/>
            <person name="Bougher N.L."/>
            <person name="Buchanan P."/>
            <person name="Buyck B."/>
            <person name="Bense V."/>
            <person name="Catcheside P."/>
            <person name="Chovatia M."/>
            <person name="Cooper J."/>
            <person name="Damon W."/>
            <person name="Desjardin D."/>
            <person name="Finy P."/>
            <person name="Geml J."/>
            <person name="Haridas S."/>
            <person name="Hughes K."/>
            <person name="Justo A."/>
            <person name="Karasinski D."/>
            <person name="Kautmanova I."/>
            <person name="Kiss B."/>
            <person name="Kocsube S."/>
            <person name="Kotiranta H."/>
            <person name="LaButti K.M."/>
            <person name="Lechner B.E."/>
            <person name="Liimatainen K."/>
            <person name="Lipzen A."/>
            <person name="Lukacs Z."/>
            <person name="Mihaltcheva S."/>
            <person name="Morgado L.N."/>
            <person name="Niskanen T."/>
            <person name="Noordeloos M.E."/>
            <person name="Ohm R.A."/>
            <person name="Ortiz-Santana B."/>
            <person name="Ovrebo C."/>
            <person name="Racz N."/>
            <person name="Riley R."/>
            <person name="Savchenko A."/>
            <person name="Shiryaev A."/>
            <person name="Soop K."/>
            <person name="Spirin V."/>
            <person name="Szebenyi C."/>
            <person name="Tomsovsky M."/>
            <person name="Tulloss R.E."/>
            <person name="Uehling J."/>
            <person name="Grigoriev I.V."/>
            <person name="Vagvolgyi C."/>
            <person name="Papp T."/>
            <person name="Martin F.M."/>
            <person name="Miettinen O."/>
            <person name="Hibbett D.S."/>
            <person name="Nagy L.G."/>
        </authorList>
    </citation>
    <scope>NUCLEOTIDE SEQUENCE [LARGE SCALE GENOMIC DNA]</scope>
    <source>
        <strain evidence="2 3">FP101781</strain>
    </source>
</reference>
<feature type="compositionally biased region" description="Low complexity" evidence="1">
    <location>
        <begin position="378"/>
        <end position="388"/>
    </location>
</feature>
<dbReference type="AlphaFoldDB" id="A0A4Y7TFM2"/>
<feature type="region of interest" description="Disordered" evidence="1">
    <location>
        <begin position="231"/>
        <end position="284"/>
    </location>
</feature>
<feature type="compositionally biased region" description="Basic and acidic residues" evidence="1">
    <location>
        <begin position="358"/>
        <end position="370"/>
    </location>
</feature>
<gene>
    <name evidence="2" type="ORF">FA13DRAFT_1708410</name>
</gene>
<feature type="compositionally biased region" description="Basic and acidic residues" evidence="1">
    <location>
        <begin position="534"/>
        <end position="553"/>
    </location>
</feature>
<feature type="region of interest" description="Disordered" evidence="1">
    <location>
        <begin position="525"/>
        <end position="597"/>
    </location>
</feature>
<name>A0A4Y7TFM2_COPMI</name>
<evidence type="ECO:0000256" key="1">
    <source>
        <dbReference type="SAM" id="MobiDB-lite"/>
    </source>
</evidence>
<dbReference type="Proteomes" id="UP000298030">
    <property type="component" value="Unassembled WGS sequence"/>
</dbReference>
<feature type="region of interest" description="Disordered" evidence="1">
    <location>
        <begin position="669"/>
        <end position="709"/>
    </location>
</feature>
<feature type="region of interest" description="Disordered" evidence="1">
    <location>
        <begin position="616"/>
        <end position="636"/>
    </location>
</feature>
<evidence type="ECO:0000313" key="3">
    <source>
        <dbReference type="Proteomes" id="UP000298030"/>
    </source>
</evidence>
<feature type="region of interest" description="Disordered" evidence="1">
    <location>
        <begin position="318"/>
        <end position="397"/>
    </location>
</feature>
<organism evidence="2 3">
    <name type="scientific">Coprinellus micaceus</name>
    <name type="common">Glistening ink-cap mushroom</name>
    <name type="synonym">Coprinus micaceus</name>
    <dbReference type="NCBI Taxonomy" id="71717"/>
    <lineage>
        <taxon>Eukaryota</taxon>
        <taxon>Fungi</taxon>
        <taxon>Dikarya</taxon>
        <taxon>Basidiomycota</taxon>
        <taxon>Agaricomycotina</taxon>
        <taxon>Agaricomycetes</taxon>
        <taxon>Agaricomycetidae</taxon>
        <taxon>Agaricales</taxon>
        <taxon>Agaricineae</taxon>
        <taxon>Psathyrellaceae</taxon>
        <taxon>Coprinellus</taxon>
    </lineage>
</organism>
<sequence length="761" mass="82156">MNTIGTNRPCGCRIKGVCEPKEKRPLFDSYLRPPPSLLGPQPPPLHHTLSTLTLPHQTKLEPRSTHRTAISTSIQSSLRRSTYPYARLENAKPNLNPNPNAHRHRVPIPTHFTPNLDIFASRTPCTLNTSTRVHCASGSAFQSCRVGLGWYGRLGRIEEGVGCGLVCWSRGREKVEVEVEDEVEGTREGRCEARRLAVGGNRCAVEGCSVWVISGVDSVSIACIAASPAAAQTPPSFSSAISSPSPRQATPSPSTLTLTLPRPRLSPSNDRSGERDNPVSRVCPGSKLRVTNAVHHEPISSQRYHGPSRATRLRIKAPATASQKHDRPPHHILPHTPPTLPHASTTPPTTLHPTLSKVHPDTPIRIDVSTRHSTRVPQAQAQASKSAAHYTNESDPDRYSPHFAFETRFSTPQLESASAAFVSALGVEGRGRSRGEGWSRVRLGGMQVTRKRSGGAAHRGRGSAYKEGHANANAMLESTQAPTGAVASLTAPFGHSKAKNDFEQSQFAAFDEQVCIRGEAEEWRRGRVGSEGGTGDRADTRMREQGLGERRGDQGCPRTSPRTHHSHTSQPRPTHTHASLSNPPLNLAGTQTPPQRPLHLQSLDLDVACSSRPLCPEPSARVQDSPETSIPPPRSKIASLCPSIPSTLVSLLDFDFDFAFALPSSPHSSALHSSRLNAPSPANSTAATAQPSLDWKARSDYSPSISEGSSLKDEFEVGMEADVEVEFEVVAVHGRVESLFPVSNEYQTGTASTGTGLLRIC</sequence>
<proteinExistence type="predicted"/>
<evidence type="ECO:0000313" key="2">
    <source>
        <dbReference type="EMBL" id="TEB32977.1"/>
    </source>
</evidence>
<feature type="compositionally biased region" description="Low complexity" evidence="1">
    <location>
        <begin position="669"/>
        <end position="689"/>
    </location>
</feature>
<protein>
    <submittedName>
        <fullName evidence="2">Uncharacterized protein</fullName>
    </submittedName>
</protein>
<feature type="compositionally biased region" description="Low complexity" evidence="1">
    <location>
        <begin position="231"/>
        <end position="268"/>
    </location>
</feature>
<accession>A0A4Y7TFM2</accession>
<keyword evidence="3" id="KW-1185">Reference proteome</keyword>
<feature type="compositionally biased region" description="Low complexity" evidence="1">
    <location>
        <begin position="341"/>
        <end position="355"/>
    </location>
</feature>
<feature type="compositionally biased region" description="Polar residues" evidence="1">
    <location>
        <begin position="568"/>
        <end position="593"/>
    </location>
</feature>
<dbReference type="EMBL" id="QPFP01000013">
    <property type="protein sequence ID" value="TEB32977.1"/>
    <property type="molecule type" value="Genomic_DNA"/>
</dbReference>
<comment type="caution">
    <text evidence="2">The sequence shown here is derived from an EMBL/GenBank/DDBJ whole genome shotgun (WGS) entry which is preliminary data.</text>
</comment>